<dbReference type="PANTHER" id="PTHR34543:SF1">
    <property type="entry name" value="PROTEIN ABA DEFICIENT 4, CHLOROPLASTIC"/>
    <property type="match status" value="1"/>
</dbReference>
<feature type="transmembrane region" description="Helical" evidence="2">
    <location>
        <begin position="167"/>
        <end position="188"/>
    </location>
</feature>
<keyword evidence="2" id="KW-0472">Membrane</keyword>
<feature type="region of interest" description="Disordered" evidence="1">
    <location>
        <begin position="35"/>
        <end position="65"/>
    </location>
</feature>
<accession>A0A7S3QKA5</accession>
<dbReference type="Pfam" id="PF14108">
    <property type="entry name" value="ABA4-like"/>
    <property type="match status" value="1"/>
</dbReference>
<dbReference type="AlphaFoldDB" id="A0A7S3QKA5"/>
<proteinExistence type="predicted"/>
<keyword evidence="2" id="KW-0812">Transmembrane</keyword>
<feature type="transmembrane region" description="Helical" evidence="2">
    <location>
        <begin position="108"/>
        <end position="127"/>
    </location>
</feature>
<feature type="transmembrane region" description="Helical" evidence="2">
    <location>
        <begin position="74"/>
        <end position="96"/>
    </location>
</feature>
<sequence length="253" mass="27747">MMLLSQSLGSTFPTPRQRVKRAQCMRHQPCTSAVPAQQQASTASNTSAVRYSSRAGPSKELHTQQQAAEPLPNAVSFSVMGAGIFTAIPFLLMILIPRAIKVRLLMRSYWTFAPLAVAYMGLLAYSYTPDMLSLLLPGSLEAGLSGGFNPQFFPQLLGIQQLFQGPATIASIILHILSINLFLGRGIYFNGMSAEIPTRHSLLATFFLGPPGLLLHWLTKAVYSTFPCLRRNEPITRRSNGGTITLMPYDTKQ</sequence>
<evidence type="ECO:0000256" key="2">
    <source>
        <dbReference type="SAM" id="Phobius"/>
    </source>
</evidence>
<feature type="compositionally biased region" description="Polar residues" evidence="1">
    <location>
        <begin position="35"/>
        <end position="50"/>
    </location>
</feature>
<evidence type="ECO:0000313" key="3">
    <source>
        <dbReference type="EMBL" id="CAE0485522.1"/>
    </source>
</evidence>
<feature type="compositionally biased region" description="Polar residues" evidence="1">
    <location>
        <begin position="1"/>
        <end position="14"/>
    </location>
</feature>
<keyword evidence="2" id="KW-1133">Transmembrane helix</keyword>
<protein>
    <submittedName>
        <fullName evidence="3">Uncharacterized protein</fullName>
    </submittedName>
</protein>
<organism evidence="3">
    <name type="scientific">Dunaliella tertiolecta</name>
    <name type="common">Green alga</name>
    <dbReference type="NCBI Taxonomy" id="3047"/>
    <lineage>
        <taxon>Eukaryota</taxon>
        <taxon>Viridiplantae</taxon>
        <taxon>Chlorophyta</taxon>
        <taxon>core chlorophytes</taxon>
        <taxon>Chlorophyceae</taxon>
        <taxon>CS clade</taxon>
        <taxon>Chlamydomonadales</taxon>
        <taxon>Dunaliellaceae</taxon>
        <taxon>Dunaliella</taxon>
    </lineage>
</organism>
<feature type="region of interest" description="Disordered" evidence="1">
    <location>
        <begin position="1"/>
        <end position="21"/>
    </location>
</feature>
<evidence type="ECO:0000256" key="1">
    <source>
        <dbReference type="SAM" id="MobiDB-lite"/>
    </source>
</evidence>
<reference evidence="3" key="1">
    <citation type="submission" date="2021-01" db="EMBL/GenBank/DDBJ databases">
        <authorList>
            <person name="Corre E."/>
            <person name="Pelletier E."/>
            <person name="Niang G."/>
            <person name="Scheremetjew M."/>
            <person name="Finn R."/>
            <person name="Kale V."/>
            <person name="Holt S."/>
            <person name="Cochrane G."/>
            <person name="Meng A."/>
            <person name="Brown T."/>
            <person name="Cohen L."/>
        </authorList>
    </citation>
    <scope>NUCLEOTIDE SEQUENCE</scope>
    <source>
        <strain evidence="3">CCMP1320</strain>
    </source>
</reference>
<dbReference type="PANTHER" id="PTHR34543">
    <property type="entry name" value="PROTEIN ABA DEFICIENT 4, CHLOROPLASTIC"/>
    <property type="match status" value="1"/>
</dbReference>
<dbReference type="InterPro" id="IPR025461">
    <property type="entry name" value="ABA4-like"/>
</dbReference>
<gene>
    <name evidence="3" type="ORF">DTER00134_LOCUS561</name>
</gene>
<dbReference type="EMBL" id="HBIP01001283">
    <property type="protein sequence ID" value="CAE0485522.1"/>
    <property type="molecule type" value="Transcribed_RNA"/>
</dbReference>
<name>A0A7S3QKA5_DUNTE</name>